<dbReference type="EMBL" id="LR797178">
    <property type="protein sequence ID" value="CAB4191452.1"/>
    <property type="molecule type" value="Genomic_DNA"/>
</dbReference>
<organism evidence="1">
    <name type="scientific">uncultured Caudovirales phage</name>
    <dbReference type="NCBI Taxonomy" id="2100421"/>
    <lineage>
        <taxon>Viruses</taxon>
        <taxon>Duplodnaviria</taxon>
        <taxon>Heunggongvirae</taxon>
        <taxon>Uroviricota</taxon>
        <taxon>Caudoviricetes</taxon>
        <taxon>Peduoviridae</taxon>
        <taxon>Maltschvirus</taxon>
        <taxon>Maltschvirus maltsch</taxon>
    </lineage>
</organism>
<sequence>MSSEPTSEDQFAEQFVGNPHCRVCGTAMYAYTEDGICSQSCCDKVTPPVKPEPTYTMSQAIDRIIDGLRLEWVEHEQGHWVAITQFCTYMANEGGLSWWRVGTGDVKPCDSIEHGKQLCLADYRTRFRAEIEKAVKS</sequence>
<reference evidence="1" key="1">
    <citation type="submission" date="2020-05" db="EMBL/GenBank/DDBJ databases">
        <authorList>
            <person name="Chiriac C."/>
            <person name="Salcher M."/>
            <person name="Ghai R."/>
            <person name="Kavagutti S V."/>
        </authorList>
    </citation>
    <scope>NUCLEOTIDE SEQUENCE</scope>
</reference>
<accession>A0A6J5R6P0</accession>
<evidence type="ECO:0000313" key="1">
    <source>
        <dbReference type="EMBL" id="CAB4191452.1"/>
    </source>
</evidence>
<protein>
    <submittedName>
        <fullName evidence="1">Uncharacterized protein</fullName>
    </submittedName>
</protein>
<proteinExistence type="predicted"/>
<name>A0A6J5R6P0_9CAUD</name>
<gene>
    <name evidence="1" type="ORF">UFOVP1229_32</name>
</gene>